<keyword evidence="1" id="KW-0732">Signal</keyword>
<keyword evidence="5" id="KW-0449">Lipoprotein</keyword>
<dbReference type="SUPFAM" id="SSF159594">
    <property type="entry name" value="XCC0632-like"/>
    <property type="match status" value="1"/>
</dbReference>
<dbReference type="Proteomes" id="UP000638986">
    <property type="component" value="Unassembled WGS sequence"/>
</dbReference>
<dbReference type="Pfam" id="PF03886">
    <property type="entry name" value="ABC_trans_aux"/>
    <property type="match status" value="1"/>
</dbReference>
<accession>A0A2X2D1S5</accession>
<evidence type="ECO:0000313" key="5">
    <source>
        <dbReference type="EMBL" id="SPZ06175.1"/>
    </source>
</evidence>
<dbReference type="Proteomes" id="UP000250443">
    <property type="component" value="Unassembled WGS sequence"/>
</dbReference>
<dbReference type="RefSeq" id="WP_010798252.1">
    <property type="nucleotide sequence ID" value="NZ_CP069262.1"/>
</dbReference>
<dbReference type="Proteomes" id="UP000626180">
    <property type="component" value="Unassembled WGS sequence"/>
</dbReference>
<dbReference type="EMBL" id="JADMCD010000003">
    <property type="protein sequence ID" value="MBF8640804.1"/>
    <property type="molecule type" value="Genomic_DNA"/>
</dbReference>
<evidence type="ECO:0000313" key="6">
    <source>
        <dbReference type="Proteomes" id="UP000250443"/>
    </source>
</evidence>
<reference evidence="5 6" key="1">
    <citation type="submission" date="2018-06" db="EMBL/GenBank/DDBJ databases">
        <authorList>
            <consortium name="Pathogen Informatics"/>
            <person name="Doyle S."/>
        </authorList>
    </citation>
    <scope>NUCLEOTIDE SEQUENCE [LARGE SCALE GENOMIC DNA]</scope>
    <source>
        <strain evidence="5 6">NCTC11842</strain>
    </source>
</reference>
<feature type="domain" description="ABC-type transport auxiliary lipoprotein component" evidence="2">
    <location>
        <begin position="27"/>
        <end position="188"/>
    </location>
</feature>
<name>A0A2X2D1S5_PSELU</name>
<evidence type="ECO:0000259" key="2">
    <source>
        <dbReference type="Pfam" id="PF03886"/>
    </source>
</evidence>
<dbReference type="GeneID" id="300269118"/>
<dbReference type="PROSITE" id="PS51257">
    <property type="entry name" value="PROKAR_LIPOPROTEIN"/>
    <property type="match status" value="1"/>
</dbReference>
<feature type="signal peptide" evidence="1">
    <location>
        <begin position="1"/>
        <end position="17"/>
    </location>
</feature>
<sequence>MTLRLSLAAIAATLGLAACSSAPTHYYTLLPPLSGQAASHTASAAFQFELAPVRMPVQVDQPQLVVRQSNGSLAILESERWSAPLGDEFHDALAGQLEQQLGVRDLAGLPKTSGKPVLTLRTDVRRFDMLPERYALIDVVWSLNLRSEGSPRRTLTCSSIIREPAGMELESLVIAHQKAIATLAKTIAQTAQRWNELPTTECP</sequence>
<dbReference type="AlphaFoldDB" id="A0A2X2D1S5"/>
<evidence type="ECO:0000313" key="8">
    <source>
        <dbReference type="Proteomes" id="UP000638986"/>
    </source>
</evidence>
<keyword evidence="7" id="KW-1185">Reference proteome</keyword>
<dbReference type="EMBL" id="UAUF01000011">
    <property type="protein sequence ID" value="SPZ06175.1"/>
    <property type="molecule type" value="Genomic_DNA"/>
</dbReference>
<protein>
    <submittedName>
        <fullName evidence="3">Membrane integrity-associated transporter subunit PqiC</fullName>
    </submittedName>
    <submittedName>
        <fullName evidence="5">Putative lipoprotein</fullName>
    </submittedName>
</protein>
<reference evidence="4 8" key="3">
    <citation type="submission" date="2020-11" db="EMBL/GenBank/DDBJ databases">
        <title>Enhanced detection system for hospital associated transmission using whole genome sequencing surveillance.</title>
        <authorList>
            <person name="Harrison L.H."/>
            <person name="Van Tyne D."/>
            <person name="Marsh J.W."/>
            <person name="Griffith M.P."/>
            <person name="Snyder D.J."/>
            <person name="Cooper V.S."/>
            <person name="Mustapha M."/>
        </authorList>
    </citation>
    <scope>NUCLEOTIDE SEQUENCE [LARGE SCALE GENOMIC DNA]</scope>
    <source>
        <strain evidence="4 8">PSB00013</strain>
    </source>
</reference>
<proteinExistence type="predicted"/>
<evidence type="ECO:0000313" key="7">
    <source>
        <dbReference type="Proteomes" id="UP000626180"/>
    </source>
</evidence>
<dbReference type="Gene3D" id="3.40.50.10610">
    <property type="entry name" value="ABC-type transport auxiliary lipoprotein component"/>
    <property type="match status" value="1"/>
</dbReference>
<evidence type="ECO:0000256" key="1">
    <source>
        <dbReference type="SAM" id="SignalP"/>
    </source>
</evidence>
<dbReference type="EMBL" id="JADTXM010000001">
    <property type="protein sequence ID" value="MBH3437406.1"/>
    <property type="molecule type" value="Genomic_DNA"/>
</dbReference>
<feature type="chain" id="PRO_5015877985" evidence="1">
    <location>
        <begin position="18"/>
        <end position="203"/>
    </location>
</feature>
<gene>
    <name evidence="4" type="ORF">I5Q09_01760</name>
    <name evidence="3" type="ORF">IRZ65_08925</name>
    <name evidence="5" type="ORF">NCTC11842_02092</name>
</gene>
<evidence type="ECO:0000313" key="4">
    <source>
        <dbReference type="EMBL" id="MBH3437406.1"/>
    </source>
</evidence>
<evidence type="ECO:0000313" key="3">
    <source>
        <dbReference type="EMBL" id="MBF8640804.1"/>
    </source>
</evidence>
<reference evidence="3 7" key="2">
    <citation type="submission" date="2020-10" db="EMBL/GenBank/DDBJ databases">
        <title>Genome sequences of Pseudomonas isolates.</title>
        <authorList>
            <person name="Wessels L."/>
            <person name="Reich F."/>
            <person name="Hammerl J."/>
        </authorList>
    </citation>
    <scope>NUCLEOTIDE SEQUENCE [LARGE SCALE GENOMIC DNA]</scope>
    <source>
        <strain evidence="3 7">20-MO00624-0</strain>
    </source>
</reference>
<dbReference type="InterPro" id="IPR005586">
    <property type="entry name" value="ABC_trans_aux"/>
</dbReference>
<organism evidence="5 6">
    <name type="scientific">Pseudomonas luteola</name>
    <dbReference type="NCBI Taxonomy" id="47886"/>
    <lineage>
        <taxon>Bacteria</taxon>
        <taxon>Pseudomonadati</taxon>
        <taxon>Pseudomonadota</taxon>
        <taxon>Gammaproteobacteria</taxon>
        <taxon>Pseudomonadales</taxon>
        <taxon>Pseudomonadaceae</taxon>
        <taxon>Pseudomonas</taxon>
    </lineage>
</organism>